<feature type="compositionally biased region" description="Polar residues" evidence="1">
    <location>
        <begin position="92"/>
        <end position="106"/>
    </location>
</feature>
<evidence type="ECO:0000256" key="1">
    <source>
        <dbReference type="SAM" id="MobiDB-lite"/>
    </source>
</evidence>
<name>A0A841DC88_PLAVE</name>
<gene>
    <name evidence="2" type="ORF">FHS22_005365</name>
</gene>
<comment type="caution">
    <text evidence="2">The sequence shown here is derived from an EMBL/GenBank/DDBJ whole genome shotgun (WGS) entry which is preliminary data.</text>
</comment>
<proteinExistence type="predicted"/>
<feature type="compositionally biased region" description="Low complexity" evidence="1">
    <location>
        <begin position="1"/>
        <end position="12"/>
    </location>
</feature>
<protein>
    <submittedName>
        <fullName evidence="2">Uncharacterized protein</fullName>
    </submittedName>
</protein>
<dbReference type="RefSeq" id="WP_184945916.1">
    <property type="nucleotide sequence ID" value="NZ_BAAAWZ010000004.1"/>
</dbReference>
<dbReference type="AlphaFoldDB" id="A0A841DC88"/>
<dbReference type="Proteomes" id="UP000562352">
    <property type="component" value="Unassembled WGS sequence"/>
</dbReference>
<feature type="region of interest" description="Disordered" evidence="1">
    <location>
        <begin position="37"/>
        <end position="106"/>
    </location>
</feature>
<accession>A0A841DC88</accession>
<feature type="compositionally biased region" description="Acidic residues" evidence="1">
    <location>
        <begin position="65"/>
        <end position="75"/>
    </location>
</feature>
<evidence type="ECO:0000313" key="3">
    <source>
        <dbReference type="Proteomes" id="UP000562352"/>
    </source>
</evidence>
<keyword evidence="3" id="KW-1185">Reference proteome</keyword>
<sequence>MSASASGLSGRSAARDGDGRGFLPGVLGRRFRECEHHERRARGACGASGDACEDDVDENGRGETEPEATDEEGEEPVSGIVAVLDDGPPGSSALSAARSTGGTSFA</sequence>
<organism evidence="2 3">
    <name type="scientific">Planomonospora venezuelensis</name>
    <dbReference type="NCBI Taxonomy" id="1999"/>
    <lineage>
        <taxon>Bacteria</taxon>
        <taxon>Bacillati</taxon>
        <taxon>Actinomycetota</taxon>
        <taxon>Actinomycetes</taxon>
        <taxon>Streptosporangiales</taxon>
        <taxon>Streptosporangiaceae</taxon>
        <taxon>Planomonospora</taxon>
    </lineage>
</organism>
<feature type="region of interest" description="Disordered" evidence="1">
    <location>
        <begin position="1"/>
        <end position="25"/>
    </location>
</feature>
<evidence type="ECO:0000313" key="2">
    <source>
        <dbReference type="EMBL" id="MBB5966074.1"/>
    </source>
</evidence>
<reference evidence="2 3" key="1">
    <citation type="submission" date="2020-08" db="EMBL/GenBank/DDBJ databases">
        <title>Genomic Encyclopedia of Type Strains, Phase III (KMG-III): the genomes of soil and plant-associated and newly described type strains.</title>
        <authorList>
            <person name="Whitman W."/>
        </authorList>
    </citation>
    <scope>NUCLEOTIDE SEQUENCE [LARGE SCALE GENOMIC DNA]</scope>
    <source>
        <strain evidence="2 3">CECT 3303</strain>
    </source>
</reference>
<dbReference type="EMBL" id="JACHJJ010000021">
    <property type="protein sequence ID" value="MBB5966074.1"/>
    <property type="molecule type" value="Genomic_DNA"/>
</dbReference>